<evidence type="ECO:0000256" key="5">
    <source>
        <dbReference type="SAM" id="Phobius"/>
    </source>
</evidence>
<protein>
    <submittedName>
        <fullName evidence="7">NfeD family protein</fullName>
    </submittedName>
</protein>
<dbReference type="AlphaFoldDB" id="A0A9J6NZI2"/>
<comment type="caution">
    <text evidence="7">The sequence shown here is derived from an EMBL/GenBank/DDBJ whole genome shotgun (WGS) entry which is preliminary data.</text>
</comment>
<proteinExistence type="predicted"/>
<feature type="transmembrane region" description="Helical" evidence="5">
    <location>
        <begin position="37"/>
        <end position="65"/>
    </location>
</feature>
<dbReference type="RefSeq" id="WP_250858880.1">
    <property type="nucleotide sequence ID" value="NZ_JAGSOJ010000002.1"/>
</dbReference>
<dbReference type="GO" id="GO:0005886">
    <property type="term" value="C:plasma membrane"/>
    <property type="evidence" value="ECO:0007669"/>
    <property type="project" value="TreeGrafter"/>
</dbReference>
<evidence type="ECO:0000259" key="6">
    <source>
        <dbReference type="Pfam" id="PF01957"/>
    </source>
</evidence>
<keyword evidence="2 5" id="KW-0812">Transmembrane</keyword>
<keyword evidence="3 5" id="KW-1133">Transmembrane helix</keyword>
<dbReference type="PANTHER" id="PTHR33507:SF3">
    <property type="entry name" value="INNER MEMBRANE PROTEIN YBBJ"/>
    <property type="match status" value="1"/>
</dbReference>
<name>A0A9J6NZI2_9CLOT</name>
<evidence type="ECO:0000313" key="8">
    <source>
        <dbReference type="Proteomes" id="UP001056429"/>
    </source>
</evidence>
<evidence type="ECO:0000256" key="3">
    <source>
        <dbReference type="ARBA" id="ARBA00022989"/>
    </source>
</evidence>
<feature type="transmembrane region" description="Helical" evidence="5">
    <location>
        <begin position="7"/>
        <end position="31"/>
    </location>
</feature>
<dbReference type="InterPro" id="IPR002810">
    <property type="entry name" value="NfeD-like_C"/>
</dbReference>
<dbReference type="InterPro" id="IPR052165">
    <property type="entry name" value="Membrane_assoc_protease"/>
</dbReference>
<dbReference type="PANTHER" id="PTHR33507">
    <property type="entry name" value="INNER MEMBRANE PROTEIN YBBJ"/>
    <property type="match status" value="1"/>
</dbReference>
<accession>A0A9J6NZI2</accession>
<comment type="subcellular location">
    <subcellularLocation>
        <location evidence="1">Membrane</location>
        <topology evidence="1">Multi-pass membrane protein</topology>
    </subcellularLocation>
</comment>
<evidence type="ECO:0000256" key="4">
    <source>
        <dbReference type="ARBA" id="ARBA00023136"/>
    </source>
</evidence>
<dbReference type="Gene3D" id="2.40.50.140">
    <property type="entry name" value="Nucleic acid-binding proteins"/>
    <property type="match status" value="1"/>
</dbReference>
<keyword evidence="4 5" id="KW-0472">Membrane</keyword>
<sequence length="152" mass="17024">MELFGVSIWLFILILFLVVEGLSSALISIWFCFGSLAAWICSIFTDSIGIQITVFFLVSIVTLIFTRPIIKKLIKSKEETRTNCSLLIGESGVVTEDIDNIRGLGAVKIKGNVWTARSSNDENITKDTIVIIERIEGVKLIIRKKEEDKLCQ</sequence>
<feature type="domain" description="NfeD-like C-terminal" evidence="6">
    <location>
        <begin position="86"/>
        <end position="144"/>
    </location>
</feature>
<dbReference type="InterPro" id="IPR012340">
    <property type="entry name" value="NA-bd_OB-fold"/>
</dbReference>
<dbReference type="EMBL" id="JAGSOJ010000002">
    <property type="protein sequence ID" value="MCM1989858.1"/>
    <property type="molecule type" value="Genomic_DNA"/>
</dbReference>
<gene>
    <name evidence="7" type="ORF">KDK92_08910</name>
</gene>
<dbReference type="Proteomes" id="UP001056429">
    <property type="component" value="Unassembled WGS sequence"/>
</dbReference>
<dbReference type="SUPFAM" id="SSF141322">
    <property type="entry name" value="NfeD domain-like"/>
    <property type="match status" value="1"/>
</dbReference>
<evidence type="ECO:0000256" key="2">
    <source>
        <dbReference type="ARBA" id="ARBA00022692"/>
    </source>
</evidence>
<organism evidence="7 8">
    <name type="scientific">Oceanirhabdus seepicola</name>
    <dbReference type="NCBI Taxonomy" id="2828781"/>
    <lineage>
        <taxon>Bacteria</taxon>
        <taxon>Bacillati</taxon>
        <taxon>Bacillota</taxon>
        <taxon>Clostridia</taxon>
        <taxon>Eubacteriales</taxon>
        <taxon>Clostridiaceae</taxon>
        <taxon>Oceanirhabdus</taxon>
    </lineage>
</organism>
<reference evidence="7" key="2">
    <citation type="submission" date="2021-04" db="EMBL/GenBank/DDBJ databases">
        <authorList>
            <person name="Dong X."/>
        </authorList>
    </citation>
    <scope>NUCLEOTIDE SEQUENCE</scope>
    <source>
        <strain evidence="7">ZWT</strain>
    </source>
</reference>
<dbReference type="Pfam" id="PF01957">
    <property type="entry name" value="NfeD"/>
    <property type="match status" value="1"/>
</dbReference>
<evidence type="ECO:0000256" key="1">
    <source>
        <dbReference type="ARBA" id="ARBA00004141"/>
    </source>
</evidence>
<keyword evidence="8" id="KW-1185">Reference proteome</keyword>
<reference evidence="7" key="1">
    <citation type="journal article" date="2021" name="mSystems">
        <title>Bacteria and Archaea Synergistically Convert Glycine Betaine to Biogenic Methane in the Formosa Cold Seep of the South China Sea.</title>
        <authorList>
            <person name="Li L."/>
            <person name="Zhang W."/>
            <person name="Zhang S."/>
            <person name="Song L."/>
            <person name="Sun Q."/>
            <person name="Zhang H."/>
            <person name="Xiang H."/>
            <person name="Dong X."/>
        </authorList>
    </citation>
    <scope>NUCLEOTIDE SEQUENCE</scope>
    <source>
        <strain evidence="7">ZWT</strain>
    </source>
</reference>
<evidence type="ECO:0000313" key="7">
    <source>
        <dbReference type="EMBL" id="MCM1989858.1"/>
    </source>
</evidence>